<dbReference type="Gene3D" id="3.10.200.10">
    <property type="entry name" value="Alpha carbonic anhydrase"/>
    <property type="match status" value="1"/>
</dbReference>
<name>A0A843WMG2_COLES</name>
<organism evidence="11 12">
    <name type="scientific">Colocasia esculenta</name>
    <name type="common">Wild taro</name>
    <name type="synonym">Arum esculentum</name>
    <dbReference type="NCBI Taxonomy" id="4460"/>
    <lineage>
        <taxon>Eukaryota</taxon>
        <taxon>Viridiplantae</taxon>
        <taxon>Streptophyta</taxon>
        <taxon>Embryophyta</taxon>
        <taxon>Tracheophyta</taxon>
        <taxon>Spermatophyta</taxon>
        <taxon>Magnoliopsida</taxon>
        <taxon>Liliopsida</taxon>
        <taxon>Araceae</taxon>
        <taxon>Aroideae</taxon>
        <taxon>Colocasieae</taxon>
        <taxon>Colocasia</taxon>
    </lineage>
</organism>
<dbReference type="GO" id="GO:0006730">
    <property type="term" value="P:one-carbon metabolic process"/>
    <property type="evidence" value="ECO:0007669"/>
    <property type="project" value="TreeGrafter"/>
</dbReference>
<dbReference type="EC" id="4.2.1.1" evidence="2 9"/>
<keyword evidence="3 9" id="KW-0479">Metal-binding</keyword>
<dbReference type="PANTHER" id="PTHR18952">
    <property type="entry name" value="CARBONIC ANHYDRASE"/>
    <property type="match status" value="1"/>
</dbReference>
<dbReference type="FunFam" id="3.10.200.10:FF:000007">
    <property type="entry name" value="Alpha carbonic anhydrase 3"/>
    <property type="match status" value="1"/>
</dbReference>
<comment type="similarity">
    <text evidence="9">Belongs to the alpha-carbonic anhydrase family.</text>
</comment>
<dbReference type="CDD" id="cd03124">
    <property type="entry name" value="alpha_CA_prokaryotic_like"/>
    <property type="match status" value="1"/>
</dbReference>
<dbReference type="PROSITE" id="PS51144">
    <property type="entry name" value="ALPHA_CA_2"/>
    <property type="match status" value="1"/>
</dbReference>
<feature type="signal peptide" evidence="9">
    <location>
        <begin position="1"/>
        <end position="30"/>
    </location>
</feature>
<evidence type="ECO:0000313" key="11">
    <source>
        <dbReference type="EMBL" id="MQM08977.1"/>
    </source>
</evidence>
<gene>
    <name evidence="11" type="ORF">Taro_041834</name>
</gene>
<dbReference type="AlphaFoldDB" id="A0A843WMG2"/>
<comment type="cofactor">
    <cofactor evidence="1 9">
        <name>Zn(2+)</name>
        <dbReference type="ChEBI" id="CHEBI:29105"/>
    </cofactor>
</comment>
<keyword evidence="4 9" id="KW-0732">Signal</keyword>
<keyword evidence="6" id="KW-0325">Glycoprotein</keyword>
<dbReference type="InterPro" id="IPR018338">
    <property type="entry name" value="Carbonic_anhydrase_a-class_CS"/>
</dbReference>
<evidence type="ECO:0000256" key="6">
    <source>
        <dbReference type="ARBA" id="ARBA00023180"/>
    </source>
</evidence>
<evidence type="ECO:0000256" key="3">
    <source>
        <dbReference type="ARBA" id="ARBA00022723"/>
    </source>
</evidence>
<reference evidence="11" key="1">
    <citation type="submission" date="2017-07" db="EMBL/GenBank/DDBJ databases">
        <title>Taro Niue Genome Assembly and Annotation.</title>
        <authorList>
            <person name="Atibalentja N."/>
            <person name="Keating K."/>
            <person name="Fields C.J."/>
        </authorList>
    </citation>
    <scope>NUCLEOTIDE SEQUENCE</scope>
    <source>
        <strain evidence="11">Niue_2</strain>
        <tissue evidence="11">Leaf</tissue>
    </source>
</reference>
<evidence type="ECO:0000256" key="2">
    <source>
        <dbReference type="ARBA" id="ARBA00012925"/>
    </source>
</evidence>
<dbReference type="OrthoDB" id="429145at2759"/>
<dbReference type="Pfam" id="PF00194">
    <property type="entry name" value="Carb_anhydrase"/>
    <property type="match status" value="1"/>
</dbReference>
<evidence type="ECO:0000256" key="1">
    <source>
        <dbReference type="ARBA" id="ARBA00001947"/>
    </source>
</evidence>
<dbReference type="PROSITE" id="PS00162">
    <property type="entry name" value="ALPHA_CA_1"/>
    <property type="match status" value="1"/>
</dbReference>
<accession>A0A843WMG2</accession>
<dbReference type="InterPro" id="IPR041891">
    <property type="entry name" value="Alpha_CA_prokaryot-like"/>
</dbReference>
<dbReference type="SMART" id="SM01057">
    <property type="entry name" value="Carb_anhydrase"/>
    <property type="match status" value="1"/>
</dbReference>
<keyword evidence="5 9" id="KW-0862">Zinc</keyword>
<feature type="chain" id="PRO_5033094022" description="Carbonic anhydrase" evidence="9">
    <location>
        <begin position="31"/>
        <end position="279"/>
    </location>
</feature>
<dbReference type="GO" id="GO:0004089">
    <property type="term" value="F:carbonate dehydratase activity"/>
    <property type="evidence" value="ECO:0007669"/>
    <property type="project" value="UniProtKB-UniRule"/>
</dbReference>
<keyword evidence="12" id="KW-1185">Reference proteome</keyword>
<proteinExistence type="inferred from homology"/>
<comment type="function">
    <text evidence="9">Reversible hydration of carbon dioxide.</text>
</comment>
<dbReference type="PANTHER" id="PTHR18952:SF208">
    <property type="entry name" value="CARBONIC ANHYDRASE XA-RELATED"/>
    <property type="match status" value="1"/>
</dbReference>
<evidence type="ECO:0000256" key="9">
    <source>
        <dbReference type="RuleBase" id="RU367011"/>
    </source>
</evidence>
<sequence length="279" mass="32316">MEKPTSTCSFFFLCIIFLVLAFCRFPGAKAQEVEDEREFSYEVGSENGPDRWGALHPEWALCNNGTMQSPIDLTNERVKVVPALGRLKRSYKPAHARLRNRGHDIMLEWTEDAGSIHIGGTKYYLKQCHWHSPSEHTVNGRRFEMEVHLVHQSSENKTAVLGIMYRRGRPDTFLSELMELIDDVAKTRDAERDVGVVNPWHIKLGSRKYYRYLGSLTTPPCSEGVLWTITRKVRTVSMEQLRLLRDAVHDDAERNARPEQPISDRMIQFYRPDTEVPRR</sequence>
<comment type="catalytic activity">
    <reaction evidence="8 9">
        <text>hydrogencarbonate + H(+) = CO2 + H2O</text>
        <dbReference type="Rhea" id="RHEA:10748"/>
        <dbReference type="ChEBI" id="CHEBI:15377"/>
        <dbReference type="ChEBI" id="CHEBI:15378"/>
        <dbReference type="ChEBI" id="CHEBI:16526"/>
        <dbReference type="ChEBI" id="CHEBI:17544"/>
        <dbReference type="EC" id="4.2.1.1"/>
    </reaction>
</comment>
<dbReference type="Proteomes" id="UP000652761">
    <property type="component" value="Unassembled WGS sequence"/>
</dbReference>
<dbReference type="InterPro" id="IPR023561">
    <property type="entry name" value="Carbonic_anhydrase_a-class"/>
</dbReference>
<dbReference type="InterPro" id="IPR036398">
    <property type="entry name" value="CA_dom_sf"/>
</dbReference>
<dbReference type="InterPro" id="IPR001148">
    <property type="entry name" value="CA_dom"/>
</dbReference>
<evidence type="ECO:0000313" key="12">
    <source>
        <dbReference type="Proteomes" id="UP000652761"/>
    </source>
</evidence>
<evidence type="ECO:0000256" key="5">
    <source>
        <dbReference type="ARBA" id="ARBA00022833"/>
    </source>
</evidence>
<evidence type="ECO:0000256" key="4">
    <source>
        <dbReference type="ARBA" id="ARBA00022729"/>
    </source>
</evidence>
<dbReference type="SUPFAM" id="SSF51069">
    <property type="entry name" value="Carbonic anhydrase"/>
    <property type="match status" value="1"/>
</dbReference>
<protein>
    <recommendedName>
        <fullName evidence="2 9">Carbonic anhydrase</fullName>
        <ecNumber evidence="2 9">4.2.1.1</ecNumber>
    </recommendedName>
</protein>
<feature type="domain" description="Alpha-carbonic anhydrase" evidence="10">
    <location>
        <begin position="37"/>
        <end position="271"/>
    </location>
</feature>
<keyword evidence="7 9" id="KW-0456">Lyase</keyword>
<evidence type="ECO:0000256" key="8">
    <source>
        <dbReference type="ARBA" id="ARBA00048348"/>
    </source>
</evidence>
<evidence type="ECO:0000259" key="10">
    <source>
        <dbReference type="PROSITE" id="PS51144"/>
    </source>
</evidence>
<evidence type="ECO:0000256" key="7">
    <source>
        <dbReference type="ARBA" id="ARBA00023239"/>
    </source>
</evidence>
<dbReference type="GO" id="GO:0008270">
    <property type="term" value="F:zinc ion binding"/>
    <property type="evidence" value="ECO:0007669"/>
    <property type="project" value="UniProtKB-UniRule"/>
</dbReference>
<dbReference type="EMBL" id="NMUH01004255">
    <property type="protein sequence ID" value="MQM08977.1"/>
    <property type="molecule type" value="Genomic_DNA"/>
</dbReference>
<comment type="caution">
    <text evidence="11">The sequence shown here is derived from an EMBL/GenBank/DDBJ whole genome shotgun (WGS) entry which is preliminary data.</text>
</comment>